<dbReference type="InterPro" id="IPR052578">
    <property type="entry name" value="PI_Transfer_CRAL-TRIO"/>
</dbReference>
<dbReference type="OMA" id="DIHARPC"/>
<evidence type="ECO:0000313" key="3">
    <source>
        <dbReference type="Proteomes" id="UP000019373"/>
    </source>
</evidence>
<dbReference type="AlphaFoldDB" id="U1HZV9"/>
<gene>
    <name evidence="2" type="ORF">EPUS_06137</name>
</gene>
<dbReference type="OrthoDB" id="75724at2759"/>
<dbReference type="PANTHER" id="PTHR45824">
    <property type="entry name" value="GH16843P"/>
    <property type="match status" value="1"/>
</dbReference>
<dbReference type="Gene3D" id="3.40.525.10">
    <property type="entry name" value="CRAL-TRIO lipid binding domain"/>
    <property type="match status" value="1"/>
</dbReference>
<dbReference type="GeneID" id="19241083"/>
<keyword evidence="3" id="KW-1185">Reference proteome</keyword>
<dbReference type="Pfam" id="PF00650">
    <property type="entry name" value="CRAL_TRIO"/>
    <property type="match status" value="1"/>
</dbReference>
<dbReference type="GO" id="GO:0008526">
    <property type="term" value="F:phosphatidylinositol transfer activity"/>
    <property type="evidence" value="ECO:0007669"/>
    <property type="project" value="TreeGrafter"/>
</dbReference>
<dbReference type="SUPFAM" id="SSF46938">
    <property type="entry name" value="CRAL/TRIO N-terminal domain"/>
    <property type="match status" value="1"/>
</dbReference>
<dbReference type="eggNOG" id="KOG1470">
    <property type="taxonomic scope" value="Eukaryota"/>
</dbReference>
<dbReference type="GO" id="GO:0008289">
    <property type="term" value="F:lipid binding"/>
    <property type="evidence" value="ECO:0007669"/>
    <property type="project" value="UniProtKB-ARBA"/>
</dbReference>
<sequence>MASTTILNTSPVQEAMNDLHISEKDTIAKSTIADTYSAMIDDMSLPLSSADGLVKKPFARPLDSALPAPRPVLTSEQRKTYDDLLKVVSSWTEVPETSAKGATKSAITDTERMFLTRECLRRYLRATKWDKGDAEARLMATLVWRREYGVEKLTADYISNENETGKQVITGYDINSRPCHYLVPSRQNTKGSEKQIQHLVFMLERVIDLMVPGQDTLALLVNFAETKSGQGATVGQAHQSLYILQNHYPERLGRALVTNVPFMIWGFFKLITPFIDPLTREKLKFNEDLTQHVPPSQLLKQNGGEVEFEYDHTIYWPALSKLAEIKRLASQARWERAGKHVGESEDYLRGGSEESLFQARSEIDQVNGLAS</sequence>
<dbReference type="EMBL" id="KE720753">
    <property type="protein sequence ID" value="ERF76475.1"/>
    <property type="molecule type" value="Genomic_DNA"/>
</dbReference>
<proteinExistence type="predicted"/>
<dbReference type="RefSeq" id="XP_007786175.1">
    <property type="nucleotide sequence ID" value="XM_007787985.1"/>
</dbReference>
<evidence type="ECO:0000313" key="2">
    <source>
        <dbReference type="EMBL" id="ERF76475.1"/>
    </source>
</evidence>
<organism evidence="2 3">
    <name type="scientific">Endocarpon pusillum (strain Z07020 / HMAS-L-300199)</name>
    <name type="common">Lichen-forming fungus</name>
    <dbReference type="NCBI Taxonomy" id="1263415"/>
    <lineage>
        <taxon>Eukaryota</taxon>
        <taxon>Fungi</taxon>
        <taxon>Dikarya</taxon>
        <taxon>Ascomycota</taxon>
        <taxon>Pezizomycotina</taxon>
        <taxon>Eurotiomycetes</taxon>
        <taxon>Chaetothyriomycetidae</taxon>
        <taxon>Verrucariales</taxon>
        <taxon>Verrucariaceae</taxon>
        <taxon>Endocarpon</taxon>
    </lineage>
</organism>
<dbReference type="InterPro" id="IPR011074">
    <property type="entry name" value="CRAL/TRIO_N_dom"/>
</dbReference>
<evidence type="ECO:0000259" key="1">
    <source>
        <dbReference type="PROSITE" id="PS50191"/>
    </source>
</evidence>
<dbReference type="HOGENOM" id="CLU_014001_1_2_1"/>
<name>U1HZV9_ENDPU</name>
<dbReference type="SMART" id="SM00516">
    <property type="entry name" value="SEC14"/>
    <property type="match status" value="1"/>
</dbReference>
<dbReference type="SMART" id="SM01100">
    <property type="entry name" value="CRAL_TRIO_N"/>
    <property type="match status" value="1"/>
</dbReference>
<dbReference type="GO" id="GO:0071944">
    <property type="term" value="C:cell periphery"/>
    <property type="evidence" value="ECO:0007669"/>
    <property type="project" value="UniProtKB-ARBA"/>
</dbReference>
<dbReference type="Proteomes" id="UP000019373">
    <property type="component" value="Unassembled WGS sequence"/>
</dbReference>
<dbReference type="SUPFAM" id="SSF52087">
    <property type="entry name" value="CRAL/TRIO domain"/>
    <property type="match status" value="1"/>
</dbReference>
<accession>U1HZV9</accession>
<dbReference type="PANTHER" id="PTHR45824:SF29">
    <property type="entry name" value="GH16843P"/>
    <property type="match status" value="1"/>
</dbReference>
<reference evidence="3" key="1">
    <citation type="journal article" date="2014" name="BMC Genomics">
        <title>Genome characteristics reveal the impact of lichenization on lichen-forming fungus Endocarpon pusillum Hedwig (Verrucariales, Ascomycota).</title>
        <authorList>
            <person name="Wang Y.-Y."/>
            <person name="Liu B."/>
            <person name="Zhang X.-Y."/>
            <person name="Zhou Q.-M."/>
            <person name="Zhang T."/>
            <person name="Li H."/>
            <person name="Yu Y.-F."/>
            <person name="Zhang X.-L."/>
            <person name="Hao X.-Y."/>
            <person name="Wang M."/>
            <person name="Wang L."/>
            <person name="Wei J.-C."/>
        </authorList>
    </citation>
    <scope>NUCLEOTIDE SEQUENCE [LARGE SCALE GENOMIC DNA]</scope>
    <source>
        <strain evidence="3">Z07020 / HMAS-L-300199</strain>
    </source>
</reference>
<feature type="domain" description="CRAL-TRIO" evidence="1">
    <location>
        <begin position="157"/>
        <end position="310"/>
    </location>
</feature>
<dbReference type="InterPro" id="IPR036865">
    <property type="entry name" value="CRAL-TRIO_dom_sf"/>
</dbReference>
<dbReference type="InterPro" id="IPR001251">
    <property type="entry name" value="CRAL-TRIO_dom"/>
</dbReference>
<dbReference type="InterPro" id="IPR036273">
    <property type="entry name" value="CRAL/TRIO_N_dom_sf"/>
</dbReference>
<dbReference type="PROSITE" id="PS50191">
    <property type="entry name" value="CRAL_TRIO"/>
    <property type="match status" value="1"/>
</dbReference>
<dbReference type="FunFam" id="3.40.525.10:FF:000013">
    <property type="entry name" value="Phosphatidylinositol transfer protein PDR16"/>
    <property type="match status" value="1"/>
</dbReference>
<dbReference type="CDD" id="cd00170">
    <property type="entry name" value="SEC14"/>
    <property type="match status" value="1"/>
</dbReference>
<dbReference type="Pfam" id="PF03765">
    <property type="entry name" value="CRAL_TRIO_N"/>
    <property type="match status" value="1"/>
</dbReference>
<protein>
    <recommendedName>
        <fullName evidence="1">CRAL-TRIO domain-containing protein</fullName>
    </recommendedName>
</protein>